<keyword evidence="3" id="KW-1003">Cell membrane</keyword>
<proteinExistence type="inferred from homology"/>
<evidence type="ECO:0000256" key="3">
    <source>
        <dbReference type="ARBA" id="ARBA00022475"/>
    </source>
</evidence>
<evidence type="ECO:0000256" key="7">
    <source>
        <dbReference type="ARBA" id="ARBA00023157"/>
    </source>
</evidence>
<keyword evidence="9" id="KW-0449">Lipoprotein</keyword>
<evidence type="ECO:0000313" key="15">
    <source>
        <dbReference type="Proteomes" id="UP000264353"/>
    </source>
</evidence>
<dbReference type="SUPFAM" id="SSF47699">
    <property type="entry name" value="Bifunctional inhibitor/lipid-transfer protein/seed storage 2S albumin"/>
    <property type="match status" value="1"/>
</dbReference>
<keyword evidence="4" id="KW-0336">GPI-anchor</keyword>
<dbReference type="AlphaFoldDB" id="A0A398AQM0"/>
<dbReference type="EMBL" id="CM010628">
    <property type="protein sequence ID" value="RID80015.1"/>
    <property type="molecule type" value="Genomic_DNA"/>
</dbReference>
<dbReference type="InterPro" id="IPR043325">
    <property type="entry name" value="LTSS"/>
</dbReference>
<feature type="signal peptide" evidence="12">
    <location>
        <begin position="1"/>
        <end position="19"/>
    </location>
</feature>
<evidence type="ECO:0000313" key="14">
    <source>
        <dbReference type="EMBL" id="RID80015.1"/>
    </source>
</evidence>
<keyword evidence="11" id="KW-1133">Transmembrane helix</keyword>
<dbReference type="FunFam" id="1.10.110.10:FF:000001">
    <property type="entry name" value="Bifunctional inhibitor/lipid-transfer protein/seed storage 2S albumin superfamily protein"/>
    <property type="match status" value="1"/>
</dbReference>
<dbReference type="Pfam" id="PF14368">
    <property type="entry name" value="LTP_2"/>
    <property type="match status" value="1"/>
</dbReference>
<evidence type="ECO:0000256" key="10">
    <source>
        <dbReference type="SAM" id="MobiDB-lite"/>
    </source>
</evidence>
<name>A0A398AQM0_BRACM</name>
<evidence type="ECO:0000256" key="12">
    <source>
        <dbReference type="SAM" id="SignalP"/>
    </source>
</evidence>
<dbReference type="SMART" id="SM00499">
    <property type="entry name" value="AAI"/>
    <property type="match status" value="1"/>
</dbReference>
<dbReference type="GO" id="GO:0098552">
    <property type="term" value="C:side of membrane"/>
    <property type="evidence" value="ECO:0007669"/>
    <property type="project" value="UniProtKB-KW"/>
</dbReference>
<comment type="subcellular location">
    <subcellularLocation>
        <location evidence="1">Cell membrane</location>
        <topology evidence="1">Lipid-anchor</topology>
        <topology evidence="1">GPI-anchor</topology>
    </subcellularLocation>
</comment>
<evidence type="ECO:0000256" key="2">
    <source>
        <dbReference type="ARBA" id="ARBA00009748"/>
    </source>
</evidence>
<evidence type="ECO:0000256" key="9">
    <source>
        <dbReference type="ARBA" id="ARBA00023288"/>
    </source>
</evidence>
<evidence type="ECO:0000256" key="11">
    <source>
        <dbReference type="SAM" id="Phobius"/>
    </source>
</evidence>
<feature type="domain" description="Bifunctional inhibitor/plant lipid transfer protein/seed storage helical" evidence="13">
    <location>
        <begin position="32"/>
        <end position="111"/>
    </location>
</feature>
<evidence type="ECO:0000256" key="5">
    <source>
        <dbReference type="ARBA" id="ARBA00022729"/>
    </source>
</evidence>
<dbReference type="Gene3D" id="1.10.110.10">
    <property type="entry name" value="Plant lipid-transfer and hydrophobic proteins"/>
    <property type="match status" value="1"/>
</dbReference>
<keyword evidence="8" id="KW-0325">Glycoprotein</keyword>
<sequence>MSKISGITIVLVALIAVLAFPVRSQQPPLSQCTPSMMTTVGPCMSILTNSSNNGTSPSSDCCNSLRSLTTGGMGCLCLIVTGSVPFNIPINRTTAVSLPRACNMPRVPLQCKANIAPAAAPGPASTFGPAMSPGPATTPLVPEPTPAAQTPQSDTTKPFTPTADGAAPTADNGGSTSRPSLTPSSAYALSPSLLFFGISLVAQVLLIPLFICFPFCIPHVI</sequence>
<dbReference type="InterPro" id="IPR016140">
    <property type="entry name" value="Bifunc_inhib/LTP/seed_store"/>
</dbReference>
<keyword evidence="5 12" id="KW-0732">Signal</keyword>
<feature type="compositionally biased region" description="Polar residues" evidence="10">
    <location>
        <begin position="147"/>
        <end position="159"/>
    </location>
</feature>
<keyword evidence="6 11" id="KW-0472">Membrane</keyword>
<gene>
    <name evidence="14" type="ORF">BRARA_A02713</name>
</gene>
<dbReference type="CDD" id="cd00010">
    <property type="entry name" value="AAI_LTSS"/>
    <property type="match status" value="1"/>
</dbReference>
<dbReference type="PANTHER" id="PTHR33044">
    <property type="entry name" value="BIFUNCTIONAL INHIBITOR/LIPID-TRANSFER PROTEIN/SEED STORAGE 2S ALBUMIN SUPERFAMILY PROTEIN-RELATED"/>
    <property type="match status" value="1"/>
</dbReference>
<feature type="transmembrane region" description="Helical" evidence="11">
    <location>
        <begin position="193"/>
        <end position="217"/>
    </location>
</feature>
<comment type="similarity">
    <text evidence="2">Belongs to the plant LTP family.</text>
</comment>
<feature type="chain" id="PRO_5017204879" description="Bifunctional inhibitor/plant lipid transfer protein/seed storage helical domain-containing protein" evidence="12">
    <location>
        <begin position="20"/>
        <end position="221"/>
    </location>
</feature>
<evidence type="ECO:0000256" key="8">
    <source>
        <dbReference type="ARBA" id="ARBA00023180"/>
    </source>
</evidence>
<protein>
    <recommendedName>
        <fullName evidence="13">Bifunctional inhibitor/plant lipid transfer protein/seed storage helical domain-containing protein</fullName>
    </recommendedName>
</protein>
<keyword evidence="11" id="KW-0812">Transmembrane</keyword>
<reference evidence="14 15" key="1">
    <citation type="submission" date="2018-06" db="EMBL/GenBank/DDBJ databases">
        <title>WGS assembly of Brassica rapa FPsc.</title>
        <authorList>
            <person name="Bowman J."/>
            <person name="Kohchi T."/>
            <person name="Yamato K."/>
            <person name="Jenkins J."/>
            <person name="Shu S."/>
            <person name="Ishizaki K."/>
            <person name="Yamaoka S."/>
            <person name="Nishihama R."/>
            <person name="Nakamura Y."/>
            <person name="Berger F."/>
            <person name="Adam C."/>
            <person name="Aki S."/>
            <person name="Althoff F."/>
            <person name="Araki T."/>
            <person name="Arteaga-Vazquez M."/>
            <person name="Balasubrmanian S."/>
            <person name="Bauer D."/>
            <person name="Boehm C."/>
            <person name="Briginshaw L."/>
            <person name="Caballero-Perez J."/>
            <person name="Catarino B."/>
            <person name="Chen F."/>
            <person name="Chiyoda S."/>
            <person name="Chovatia M."/>
            <person name="Davies K."/>
            <person name="Delmans M."/>
            <person name="Demura T."/>
            <person name="Dierschke T."/>
            <person name="Dolan L."/>
            <person name="Dorantes-Acosta A."/>
            <person name="Eklund D."/>
            <person name="Florent S."/>
            <person name="Flores-Sandoval E."/>
            <person name="Fujiyama A."/>
            <person name="Fukuzawa H."/>
            <person name="Galik B."/>
            <person name="Grimanelli D."/>
            <person name="Grimwood J."/>
            <person name="Grossniklaus U."/>
            <person name="Hamada T."/>
            <person name="Haseloff J."/>
            <person name="Hetherington A."/>
            <person name="Higo A."/>
            <person name="Hirakawa Y."/>
            <person name="Hundley H."/>
            <person name="Ikeda Y."/>
            <person name="Inoue K."/>
            <person name="Inoue S."/>
            <person name="Ishida S."/>
            <person name="Jia Q."/>
            <person name="Kakita M."/>
            <person name="Kanazawa T."/>
            <person name="Kawai Y."/>
            <person name="Kawashima T."/>
            <person name="Kennedy M."/>
            <person name="Kinose K."/>
            <person name="Kinoshita T."/>
            <person name="Kohara Y."/>
            <person name="Koide E."/>
            <person name="Komatsu K."/>
            <person name="Kopischke S."/>
            <person name="Kubo M."/>
            <person name="Kyozuka J."/>
            <person name="Lagercrantz U."/>
            <person name="Lin S."/>
            <person name="Lindquist E."/>
            <person name="Lipzen A."/>
            <person name="Lu C."/>
            <person name="Luna E."/>
            <person name="Martienssen R."/>
            <person name="Minamino N."/>
            <person name="Mizutani M."/>
            <person name="Mizutani M."/>
            <person name="Mochizuki N."/>
            <person name="Monte I."/>
            <person name="Mosher R."/>
            <person name="Nagasaki H."/>
            <person name="Nakagami H."/>
            <person name="Naramoto S."/>
            <person name="Nishitani K."/>
            <person name="Ohtani M."/>
            <person name="Okamoto T."/>
            <person name="Okumura M."/>
            <person name="Phillips J."/>
            <person name="Pollak B."/>
            <person name="Reinders A."/>
            <person name="Roevekamp M."/>
            <person name="Sano R."/>
            <person name="Sawa S."/>
            <person name="Schmid M."/>
            <person name="Shirakawa M."/>
            <person name="Solano R."/>
            <person name="Spunde A."/>
            <person name="Suetsugu N."/>
            <person name="Sugano S."/>
            <person name="Sugiyama A."/>
            <person name="Sun R."/>
            <person name="Suzuki Y."/>
            <person name="Takenaka M."/>
            <person name="Takezawa D."/>
            <person name="Tomogane H."/>
            <person name="Tsuzuki M."/>
            <person name="Ueda T."/>
            <person name="Umeda M."/>
            <person name="Ward J."/>
            <person name="Watanabe Y."/>
            <person name="Yazaki K."/>
            <person name="Yokoyama R."/>
            <person name="Yoshitake Y."/>
            <person name="Yotsui I."/>
            <person name="Zachgo S."/>
            <person name="Schmutz J."/>
        </authorList>
    </citation>
    <scope>NUCLEOTIDE SEQUENCE [LARGE SCALE GENOMIC DNA]</scope>
    <source>
        <strain evidence="15">cv. B-3</strain>
    </source>
</reference>
<feature type="compositionally biased region" description="Low complexity" evidence="10">
    <location>
        <begin position="160"/>
        <end position="182"/>
    </location>
</feature>
<dbReference type="InterPro" id="IPR036312">
    <property type="entry name" value="Bifun_inhib/LTP/seed_sf"/>
</dbReference>
<evidence type="ECO:0000256" key="6">
    <source>
        <dbReference type="ARBA" id="ARBA00023136"/>
    </source>
</evidence>
<dbReference type="Proteomes" id="UP000264353">
    <property type="component" value="Chromosome A1"/>
</dbReference>
<evidence type="ECO:0000259" key="13">
    <source>
        <dbReference type="SMART" id="SM00499"/>
    </source>
</evidence>
<dbReference type="GO" id="GO:0005886">
    <property type="term" value="C:plasma membrane"/>
    <property type="evidence" value="ECO:0007669"/>
    <property type="project" value="UniProtKB-SubCell"/>
</dbReference>
<organism evidence="14 15">
    <name type="scientific">Brassica campestris</name>
    <name type="common">Field mustard</name>
    <dbReference type="NCBI Taxonomy" id="3711"/>
    <lineage>
        <taxon>Eukaryota</taxon>
        <taxon>Viridiplantae</taxon>
        <taxon>Streptophyta</taxon>
        <taxon>Embryophyta</taxon>
        <taxon>Tracheophyta</taxon>
        <taxon>Spermatophyta</taxon>
        <taxon>Magnoliopsida</taxon>
        <taxon>eudicotyledons</taxon>
        <taxon>Gunneridae</taxon>
        <taxon>Pentapetalae</taxon>
        <taxon>rosids</taxon>
        <taxon>malvids</taxon>
        <taxon>Brassicales</taxon>
        <taxon>Brassicaceae</taxon>
        <taxon>Brassiceae</taxon>
        <taxon>Brassica</taxon>
    </lineage>
</organism>
<evidence type="ECO:0000256" key="1">
    <source>
        <dbReference type="ARBA" id="ARBA00004609"/>
    </source>
</evidence>
<accession>A0A398AQM0</accession>
<evidence type="ECO:0000256" key="4">
    <source>
        <dbReference type="ARBA" id="ARBA00022622"/>
    </source>
</evidence>
<keyword evidence="7" id="KW-1015">Disulfide bond</keyword>
<feature type="region of interest" description="Disordered" evidence="10">
    <location>
        <begin position="123"/>
        <end position="182"/>
    </location>
</feature>